<keyword evidence="1" id="KW-0862">Zinc</keyword>
<feature type="compositionally biased region" description="Basic and acidic residues" evidence="2">
    <location>
        <begin position="542"/>
        <end position="551"/>
    </location>
</feature>
<feature type="compositionally biased region" description="Low complexity" evidence="2">
    <location>
        <begin position="98"/>
        <end position="108"/>
    </location>
</feature>
<keyword evidence="1" id="KW-0479">Metal-binding</keyword>
<evidence type="ECO:0000259" key="3">
    <source>
        <dbReference type="PROSITE" id="PS50157"/>
    </source>
</evidence>
<feature type="compositionally biased region" description="Basic residues" evidence="2">
    <location>
        <begin position="191"/>
        <end position="203"/>
    </location>
</feature>
<feature type="region of interest" description="Disordered" evidence="2">
    <location>
        <begin position="78"/>
        <end position="112"/>
    </location>
</feature>
<dbReference type="VEuPathDB" id="VectorBase:ASTE007678"/>
<dbReference type="VEuPathDB" id="VectorBase:ASTEI20_038130"/>
<dbReference type="STRING" id="30069.A0A182Y681"/>
<feature type="compositionally biased region" description="Basic and acidic residues" evidence="2">
    <location>
        <begin position="514"/>
        <end position="525"/>
    </location>
</feature>
<dbReference type="PROSITE" id="PS00028">
    <property type="entry name" value="ZINC_FINGER_C2H2_1"/>
    <property type="match status" value="1"/>
</dbReference>
<name>A0A182Y681_ANOST</name>
<organism evidence="4 5">
    <name type="scientific">Anopheles stephensi</name>
    <name type="common">Indo-Pakistan malaria mosquito</name>
    <dbReference type="NCBI Taxonomy" id="30069"/>
    <lineage>
        <taxon>Eukaryota</taxon>
        <taxon>Metazoa</taxon>
        <taxon>Ecdysozoa</taxon>
        <taxon>Arthropoda</taxon>
        <taxon>Hexapoda</taxon>
        <taxon>Insecta</taxon>
        <taxon>Pterygota</taxon>
        <taxon>Neoptera</taxon>
        <taxon>Endopterygota</taxon>
        <taxon>Diptera</taxon>
        <taxon>Nematocera</taxon>
        <taxon>Culicoidea</taxon>
        <taxon>Culicidae</taxon>
        <taxon>Anophelinae</taxon>
        <taxon>Anopheles</taxon>
    </lineage>
</organism>
<dbReference type="AlphaFoldDB" id="A0A182Y681"/>
<proteinExistence type="predicted"/>
<dbReference type="InterPro" id="IPR013087">
    <property type="entry name" value="Znf_C2H2_type"/>
</dbReference>
<evidence type="ECO:0000313" key="4">
    <source>
        <dbReference type="EnsemblMetazoa" id="ASTEI03967-PA"/>
    </source>
</evidence>
<feature type="region of interest" description="Disordered" evidence="2">
    <location>
        <begin position="147"/>
        <end position="239"/>
    </location>
</feature>
<evidence type="ECO:0000256" key="1">
    <source>
        <dbReference type="PROSITE-ProRule" id="PRU00042"/>
    </source>
</evidence>
<keyword evidence="1" id="KW-0863">Zinc-finger</keyword>
<feature type="compositionally biased region" description="Polar residues" evidence="2">
    <location>
        <begin position="157"/>
        <end position="167"/>
    </location>
</feature>
<feature type="compositionally biased region" description="Basic and acidic residues" evidence="2">
    <location>
        <begin position="562"/>
        <end position="571"/>
    </location>
</feature>
<dbReference type="GO" id="GO:0008270">
    <property type="term" value="F:zinc ion binding"/>
    <property type="evidence" value="ECO:0007669"/>
    <property type="project" value="UniProtKB-KW"/>
</dbReference>
<keyword evidence="5" id="KW-1185">Reference proteome</keyword>
<accession>A0A182Y681</accession>
<sequence length="571" mass="61863">MSRRKPVQAWSIVKPARTTKKSWNVLHRWKVHPAPMLGNMNLPHKKRLAKKLGDTKEGICNGASEMDQSMMLAGMQLSQPAGEPEPNYRDPGALQRPSTVKSSSSKTVQKPISAPQQTVSSFACQLCGNVVQDQLAFFNHLKQHYEPSPSAGESGVSHANSDATNTKPVDELPPVESISPLEKGMTEGKKVKPKLPRVKHTKKLKNDRTVKHNLAEDDRQPQRSDGKAIVNGSKSRNVPSCPTAMESLLHNPAVNDAMIVLDCSDNGGEFSETEDMLEGIRNVVQKVQETVDTDTNEDLCLANDSSWFPSGNVRTMATAAKASLTMPDETLDAHEIHMQNGGDNFLLLLSKTQFNDTELLPTGPTDTTLLKPLDSSTCGQLVHVTSMDASTTRDSETPGNQPMQPVQTLSSTAPFPLLSSVDALPESHAASLCSRDSLPIGSILELSNTNTASKISVASFASSHCGQIPDLNKARLLKNEHSSDIDDEDGEDASDAYEQMQLAAGIGPLEAEEDRPAAASRRDEQPLTNYHHFSDDDAADAAGEHFAAEVPDHEEEEVTCINDKELLDASA</sequence>
<feature type="region of interest" description="Disordered" evidence="2">
    <location>
        <begin position="509"/>
        <end position="571"/>
    </location>
</feature>
<reference evidence="5" key="1">
    <citation type="journal article" date="2014" name="Genome Biol.">
        <title>Genome analysis of a major urban malaria vector mosquito, Anopheles stephensi.</title>
        <authorList>
            <person name="Jiang X."/>
            <person name="Peery A."/>
            <person name="Hall A.B."/>
            <person name="Sharma A."/>
            <person name="Chen X.G."/>
            <person name="Waterhouse R.M."/>
            <person name="Komissarov A."/>
            <person name="Riehle M.M."/>
            <person name="Shouche Y."/>
            <person name="Sharakhova M.V."/>
            <person name="Lawson D."/>
            <person name="Pakpour N."/>
            <person name="Arensburger P."/>
            <person name="Davidson V.L."/>
            <person name="Eiglmeier K."/>
            <person name="Emrich S."/>
            <person name="George P."/>
            <person name="Kennedy R.C."/>
            <person name="Mane S.P."/>
            <person name="Maslen G."/>
            <person name="Oringanje C."/>
            <person name="Qi Y."/>
            <person name="Settlage R."/>
            <person name="Tojo M."/>
            <person name="Tubio J.M."/>
            <person name="Unger M.F."/>
            <person name="Wang B."/>
            <person name="Vernick K.D."/>
            <person name="Ribeiro J.M."/>
            <person name="James A.A."/>
            <person name="Michel K."/>
            <person name="Riehle M.A."/>
            <person name="Luckhart S."/>
            <person name="Sharakhov I.V."/>
            <person name="Tu Z."/>
        </authorList>
    </citation>
    <scope>NUCLEOTIDE SEQUENCE [LARGE SCALE GENOMIC DNA]</scope>
    <source>
        <strain evidence="5">Indian</strain>
    </source>
</reference>
<evidence type="ECO:0000313" key="5">
    <source>
        <dbReference type="Proteomes" id="UP000076408"/>
    </source>
</evidence>
<dbReference type="EnsemblMetazoa" id="ASTEI03967-RA">
    <property type="protein sequence ID" value="ASTEI03967-PA"/>
    <property type="gene ID" value="ASTEI03967"/>
</dbReference>
<protein>
    <recommendedName>
        <fullName evidence="3">C2H2-type domain-containing protein</fullName>
    </recommendedName>
</protein>
<evidence type="ECO:0000256" key="2">
    <source>
        <dbReference type="SAM" id="MobiDB-lite"/>
    </source>
</evidence>
<feature type="domain" description="C2H2-type" evidence="3">
    <location>
        <begin position="122"/>
        <end position="149"/>
    </location>
</feature>
<reference evidence="4" key="2">
    <citation type="submission" date="2020-05" db="UniProtKB">
        <authorList>
            <consortium name="EnsemblMetazoa"/>
        </authorList>
    </citation>
    <scope>IDENTIFICATION</scope>
    <source>
        <strain evidence="4">Indian</strain>
    </source>
</reference>
<dbReference type="Proteomes" id="UP000076408">
    <property type="component" value="Unassembled WGS sequence"/>
</dbReference>
<dbReference type="PROSITE" id="PS50157">
    <property type="entry name" value="ZINC_FINGER_C2H2_2"/>
    <property type="match status" value="1"/>
</dbReference>
<dbReference type="VEuPathDB" id="VectorBase:ASTEI03967"/>
<feature type="compositionally biased region" description="Basic and acidic residues" evidence="2">
    <location>
        <begin position="204"/>
        <end position="226"/>
    </location>
</feature>